<comment type="caution">
    <text evidence="1">The sequence shown here is derived from an EMBL/GenBank/DDBJ whole genome shotgun (WGS) entry which is preliminary data.</text>
</comment>
<sequence>MEYTFSNCILCGIQAKHYIKGVYDETHIIDCPNCRMFSIDDRLMKGISVEVNPIERSLLSGYIREVNDMGDNSKFIGYDTYKEFLNSYLVPSSIVDKESKLLSYFYKHTRAFGESVSFDPSREFAACYSFNESECLALINVLAEHGYILNANRPYKLTFKGVERAEEIRKIKHETKHAFVAMWFSTEMKSVYDDSIKDVVESTGYIPFRVDNHQHNNDITDEIIAGIRSCRFMIADMTGYRGGVYFEAGFAKGLGKQVIFTCRKDWFDGEIDGAVIVKERVHFDVNHQNIIVWETQDELKKKLSARIRATIL</sequence>
<dbReference type="Gene3D" id="3.40.50.450">
    <property type="match status" value="1"/>
</dbReference>
<dbReference type="AlphaFoldDB" id="A0A645CQ22"/>
<reference evidence="1" key="1">
    <citation type="submission" date="2019-08" db="EMBL/GenBank/DDBJ databases">
        <authorList>
            <person name="Kucharzyk K."/>
            <person name="Murdoch R.W."/>
            <person name="Higgins S."/>
            <person name="Loffler F."/>
        </authorList>
    </citation>
    <scope>NUCLEOTIDE SEQUENCE</scope>
</reference>
<evidence type="ECO:0000313" key="1">
    <source>
        <dbReference type="EMBL" id="MPM78998.1"/>
    </source>
</evidence>
<gene>
    <name evidence="1" type="ORF">SDC9_126013</name>
</gene>
<proteinExistence type="predicted"/>
<evidence type="ECO:0008006" key="2">
    <source>
        <dbReference type="Google" id="ProtNLM"/>
    </source>
</evidence>
<organism evidence="1">
    <name type="scientific">bioreactor metagenome</name>
    <dbReference type="NCBI Taxonomy" id="1076179"/>
    <lineage>
        <taxon>unclassified sequences</taxon>
        <taxon>metagenomes</taxon>
        <taxon>ecological metagenomes</taxon>
    </lineage>
</organism>
<name>A0A645CQ22_9ZZZZ</name>
<accession>A0A645CQ22</accession>
<protein>
    <recommendedName>
        <fullName evidence="2">CD-NTase-associated protein 12/Pycsar effector protein TIR domain-containing protein</fullName>
    </recommendedName>
</protein>
<dbReference type="EMBL" id="VSSQ01029038">
    <property type="protein sequence ID" value="MPM78998.1"/>
    <property type="molecule type" value="Genomic_DNA"/>
</dbReference>
<dbReference type="SUPFAM" id="SSF52309">
    <property type="entry name" value="N-(deoxy)ribosyltransferase-like"/>
    <property type="match status" value="1"/>
</dbReference>